<evidence type="ECO:0000259" key="1">
    <source>
        <dbReference type="Pfam" id="PF12867"/>
    </source>
</evidence>
<dbReference type="Proteomes" id="UP001232245">
    <property type="component" value="Unassembled WGS sequence"/>
</dbReference>
<dbReference type="Gene3D" id="1.20.120.450">
    <property type="entry name" value="dinb family like domain"/>
    <property type="match status" value="1"/>
</dbReference>
<dbReference type="InterPro" id="IPR024775">
    <property type="entry name" value="DinB-like"/>
</dbReference>
<reference evidence="2 3" key="1">
    <citation type="submission" date="2023-07" db="EMBL/GenBank/DDBJ databases">
        <title>Genomic Encyclopedia of Type Strains, Phase IV (KMG-IV): sequencing the most valuable type-strain genomes for metagenomic binning, comparative biology and taxonomic classification.</title>
        <authorList>
            <person name="Goeker M."/>
        </authorList>
    </citation>
    <scope>NUCLEOTIDE SEQUENCE [LARGE SCALE GENOMIC DNA]</scope>
    <source>
        <strain evidence="2 3">DSM 17723</strain>
    </source>
</reference>
<dbReference type="Pfam" id="PF12867">
    <property type="entry name" value="DinB_2"/>
    <property type="match status" value="1"/>
</dbReference>
<keyword evidence="3" id="KW-1185">Reference proteome</keyword>
<proteinExistence type="predicted"/>
<dbReference type="InterPro" id="IPR034660">
    <property type="entry name" value="DinB/YfiT-like"/>
</dbReference>
<evidence type="ECO:0000313" key="2">
    <source>
        <dbReference type="EMBL" id="MDQ0228612.1"/>
    </source>
</evidence>
<sequence>MIFQLEATRKELLTLIDTIPEHLFNKKESEQRWSIGQVLDHLHKTEIEITKVIKYILTLPEQEPLKDKPLALTLDRTRKITAPTTLSPSTSDLSKHKLLTSLSQSRKELIQVIESIPPTVDLTRLGYKHPAFDELSLIQWIEFIGYHEKRHLAQLDEIKASVAKKSV</sequence>
<organism evidence="2 3">
    <name type="scientific">Metabacillus niabensis</name>
    <dbReference type="NCBI Taxonomy" id="324854"/>
    <lineage>
        <taxon>Bacteria</taxon>
        <taxon>Bacillati</taxon>
        <taxon>Bacillota</taxon>
        <taxon>Bacilli</taxon>
        <taxon>Bacillales</taxon>
        <taxon>Bacillaceae</taxon>
        <taxon>Metabacillus</taxon>
    </lineage>
</organism>
<evidence type="ECO:0000313" key="3">
    <source>
        <dbReference type="Proteomes" id="UP001232245"/>
    </source>
</evidence>
<name>A0ABT9Z8N4_9BACI</name>
<feature type="domain" description="DinB-like" evidence="1">
    <location>
        <begin position="4"/>
        <end position="155"/>
    </location>
</feature>
<dbReference type="SUPFAM" id="SSF109854">
    <property type="entry name" value="DinB/YfiT-like putative metalloenzymes"/>
    <property type="match status" value="1"/>
</dbReference>
<dbReference type="EMBL" id="JAUSTZ010000026">
    <property type="protein sequence ID" value="MDQ0228612.1"/>
    <property type="molecule type" value="Genomic_DNA"/>
</dbReference>
<accession>A0ABT9Z8N4</accession>
<protein>
    <recommendedName>
        <fullName evidence="1">DinB-like domain-containing protein</fullName>
    </recommendedName>
</protein>
<dbReference type="RefSeq" id="WP_170944459.1">
    <property type="nucleotide sequence ID" value="NZ_JAUSTZ010000026.1"/>
</dbReference>
<comment type="caution">
    <text evidence="2">The sequence shown here is derived from an EMBL/GenBank/DDBJ whole genome shotgun (WGS) entry which is preliminary data.</text>
</comment>
<gene>
    <name evidence="2" type="ORF">J2S02_004998</name>
</gene>